<reference evidence="1" key="2">
    <citation type="journal article" date="2021" name="Microbiome">
        <title>Successional dynamics and alternative stable states in a saline activated sludge microbial community over 9 years.</title>
        <authorList>
            <person name="Wang Y."/>
            <person name="Ye J."/>
            <person name="Ju F."/>
            <person name="Liu L."/>
            <person name="Boyd J.A."/>
            <person name="Deng Y."/>
            <person name="Parks D.H."/>
            <person name="Jiang X."/>
            <person name="Yin X."/>
            <person name="Woodcroft B.J."/>
            <person name="Tyson G.W."/>
            <person name="Hugenholtz P."/>
            <person name="Polz M.F."/>
            <person name="Zhang T."/>
        </authorList>
    </citation>
    <scope>NUCLEOTIDE SEQUENCE</scope>
    <source>
        <strain evidence="1">HKST-UBA01</strain>
    </source>
</reference>
<gene>
    <name evidence="1" type="ORF">KC729_05505</name>
</gene>
<evidence type="ECO:0000313" key="2">
    <source>
        <dbReference type="Proteomes" id="UP000697710"/>
    </source>
</evidence>
<comment type="caution">
    <text evidence="1">The sequence shown here is derived from an EMBL/GenBank/DDBJ whole genome shotgun (WGS) entry which is preliminary data.</text>
</comment>
<sequence length="339" mass="36682">MSPNQARTHGLGKLEPLVRFVEQPEDPAPKEVGSKIDRHGLDSIWSAMALAAARSIRPEGSAAPLAPWALQAARQLVEDSGVTQKEAETRNLVLDLLGVLRREIQDRAFRLPDFDEPAVGTKEEATYAFLESVRAGEPDIADQRFQWIARDLTREQATDLLLSVALPKFIHRVESLIAPVESLSQLQWVGWEQAPLLLRSVVRMQATVTGPTDIYDQACHVVSARQLLRLAARRAPGAVALGEKDAPAFFRLATEWAEADGDGRLVVVASALATGQSVEDVADAIATGGTLLFLQEGLRGGSGGWTTTQADSLAAVLRSSHALRRMVKIATPGQRILGL</sequence>
<dbReference type="Proteomes" id="UP000697710">
    <property type="component" value="Unassembled WGS sequence"/>
</dbReference>
<reference evidence="1" key="1">
    <citation type="submission" date="2020-04" db="EMBL/GenBank/DDBJ databases">
        <authorList>
            <person name="Zhang T."/>
        </authorList>
    </citation>
    <scope>NUCLEOTIDE SEQUENCE</scope>
    <source>
        <strain evidence="1">HKST-UBA01</strain>
    </source>
</reference>
<evidence type="ECO:0000313" key="1">
    <source>
        <dbReference type="EMBL" id="MCA9727120.1"/>
    </source>
</evidence>
<protein>
    <submittedName>
        <fullName evidence="1">Uncharacterized protein</fullName>
    </submittedName>
</protein>
<dbReference type="EMBL" id="JAGQHR010000112">
    <property type="protein sequence ID" value="MCA9727120.1"/>
    <property type="molecule type" value="Genomic_DNA"/>
</dbReference>
<organism evidence="1 2">
    <name type="scientific">Eiseniibacteriota bacterium</name>
    <dbReference type="NCBI Taxonomy" id="2212470"/>
    <lineage>
        <taxon>Bacteria</taxon>
        <taxon>Candidatus Eiseniibacteriota</taxon>
    </lineage>
</organism>
<proteinExistence type="predicted"/>
<dbReference type="AlphaFoldDB" id="A0A956RNV2"/>
<accession>A0A956RNV2</accession>
<feature type="non-terminal residue" evidence="1">
    <location>
        <position position="339"/>
    </location>
</feature>
<name>A0A956RNV2_UNCEI</name>